<evidence type="ECO:0000313" key="4">
    <source>
        <dbReference type="Proteomes" id="UP000485058"/>
    </source>
</evidence>
<dbReference type="GO" id="GO:0005739">
    <property type="term" value="C:mitochondrion"/>
    <property type="evidence" value="ECO:0007669"/>
    <property type="project" value="TreeGrafter"/>
</dbReference>
<evidence type="ECO:0000259" key="2">
    <source>
        <dbReference type="Pfam" id="PF00171"/>
    </source>
</evidence>
<dbReference type="InterPro" id="IPR015590">
    <property type="entry name" value="Aldehyde_DH_dom"/>
</dbReference>
<dbReference type="Proteomes" id="UP000485058">
    <property type="component" value="Unassembled WGS sequence"/>
</dbReference>
<evidence type="ECO:0000256" key="1">
    <source>
        <dbReference type="ARBA" id="ARBA00009986"/>
    </source>
</evidence>
<dbReference type="InterPro" id="IPR010061">
    <property type="entry name" value="MeMal-semiAld_DH"/>
</dbReference>
<dbReference type="GO" id="GO:0006574">
    <property type="term" value="P:L-valine catabolic process"/>
    <property type="evidence" value="ECO:0007669"/>
    <property type="project" value="TreeGrafter"/>
</dbReference>
<dbReference type="GO" id="GO:0004491">
    <property type="term" value="F:methylmalonate-semialdehyde dehydrogenase (acylating, NAD) activity"/>
    <property type="evidence" value="ECO:0007669"/>
    <property type="project" value="InterPro"/>
</dbReference>
<dbReference type="PANTHER" id="PTHR43866">
    <property type="entry name" value="MALONATE-SEMIALDEHYDE DEHYDROGENASE"/>
    <property type="match status" value="1"/>
</dbReference>
<sequence>MAGEVVENVAAGIDCQSVRQPLGVVAGICPFNFPAMVPLWMFPLAVATGNTFVLKPSEKDPGASLLLADLAMQAGLPKGVLNIVHGAHDIVNQVLDHPDIKAVSFVGSNAAGRYIYK</sequence>
<accession>A0A699ZNG0</accession>
<proteinExistence type="inferred from homology"/>
<dbReference type="EMBL" id="BLLF01001141">
    <property type="protein sequence ID" value="GFH17392.1"/>
    <property type="molecule type" value="Genomic_DNA"/>
</dbReference>
<dbReference type="PANTHER" id="PTHR43866:SF3">
    <property type="entry name" value="METHYLMALONATE-SEMIALDEHYDE DEHYDROGENASE [ACYLATING], MITOCHONDRIAL"/>
    <property type="match status" value="1"/>
</dbReference>
<dbReference type="Pfam" id="PF00171">
    <property type="entry name" value="Aldedh"/>
    <property type="match status" value="1"/>
</dbReference>
<comment type="caution">
    <text evidence="3">The sequence shown here is derived from an EMBL/GenBank/DDBJ whole genome shotgun (WGS) entry which is preliminary data.</text>
</comment>
<feature type="non-terminal residue" evidence="3">
    <location>
        <position position="117"/>
    </location>
</feature>
<dbReference type="Gene3D" id="3.40.605.10">
    <property type="entry name" value="Aldehyde Dehydrogenase, Chain A, domain 1"/>
    <property type="match status" value="1"/>
</dbReference>
<protein>
    <submittedName>
        <fullName evidence="3">Methylmalonate-semialdehyde dehydrogenase</fullName>
    </submittedName>
</protein>
<reference evidence="3 4" key="1">
    <citation type="submission" date="2020-02" db="EMBL/GenBank/DDBJ databases">
        <title>Draft genome sequence of Haematococcus lacustris strain NIES-144.</title>
        <authorList>
            <person name="Morimoto D."/>
            <person name="Nakagawa S."/>
            <person name="Yoshida T."/>
            <person name="Sawayama S."/>
        </authorList>
    </citation>
    <scope>NUCLEOTIDE SEQUENCE [LARGE SCALE GENOMIC DNA]</scope>
    <source>
        <strain evidence="3 4">NIES-144</strain>
    </source>
</reference>
<dbReference type="InterPro" id="IPR016161">
    <property type="entry name" value="Ald_DH/histidinol_DH"/>
</dbReference>
<dbReference type="InterPro" id="IPR016162">
    <property type="entry name" value="Ald_DH_N"/>
</dbReference>
<feature type="non-terminal residue" evidence="3">
    <location>
        <position position="1"/>
    </location>
</feature>
<keyword evidence="4" id="KW-1185">Reference proteome</keyword>
<gene>
    <name evidence="3" type="ORF">HaLaN_14021</name>
</gene>
<dbReference type="SUPFAM" id="SSF53720">
    <property type="entry name" value="ALDH-like"/>
    <property type="match status" value="1"/>
</dbReference>
<comment type="similarity">
    <text evidence="1">Belongs to the aldehyde dehydrogenase family.</text>
</comment>
<dbReference type="GO" id="GO:0006210">
    <property type="term" value="P:thymine catabolic process"/>
    <property type="evidence" value="ECO:0007669"/>
    <property type="project" value="TreeGrafter"/>
</dbReference>
<organism evidence="3 4">
    <name type="scientific">Haematococcus lacustris</name>
    <name type="common">Green alga</name>
    <name type="synonym">Haematococcus pluvialis</name>
    <dbReference type="NCBI Taxonomy" id="44745"/>
    <lineage>
        <taxon>Eukaryota</taxon>
        <taxon>Viridiplantae</taxon>
        <taxon>Chlorophyta</taxon>
        <taxon>core chlorophytes</taxon>
        <taxon>Chlorophyceae</taxon>
        <taxon>CS clade</taxon>
        <taxon>Chlamydomonadales</taxon>
        <taxon>Haematococcaceae</taxon>
        <taxon>Haematococcus</taxon>
    </lineage>
</organism>
<evidence type="ECO:0000313" key="3">
    <source>
        <dbReference type="EMBL" id="GFH17392.1"/>
    </source>
</evidence>
<feature type="domain" description="Aldehyde dehydrogenase" evidence="2">
    <location>
        <begin position="2"/>
        <end position="117"/>
    </location>
</feature>
<name>A0A699ZNG0_HAELA</name>
<dbReference type="AlphaFoldDB" id="A0A699ZNG0"/>